<evidence type="ECO:0000259" key="6">
    <source>
        <dbReference type="PROSITE" id="PS51192"/>
    </source>
</evidence>
<evidence type="ECO:0000313" key="8">
    <source>
        <dbReference type="Proteomes" id="UP001501446"/>
    </source>
</evidence>
<dbReference type="Pfam" id="PF04851">
    <property type="entry name" value="ResIII"/>
    <property type="match status" value="1"/>
</dbReference>
<dbReference type="SUPFAM" id="SSF52540">
    <property type="entry name" value="P-loop containing nucleoside triphosphate hydrolases"/>
    <property type="match status" value="1"/>
</dbReference>
<keyword evidence="3" id="KW-0808">Transferase</keyword>
<dbReference type="InterPro" id="IPR041635">
    <property type="entry name" value="Type_ISP_LLaBIII_C"/>
</dbReference>
<accession>A0ABP8WSG4</accession>
<dbReference type="PROSITE" id="PS00092">
    <property type="entry name" value="N6_MTASE"/>
    <property type="match status" value="1"/>
</dbReference>
<keyword evidence="8" id="KW-1185">Reference proteome</keyword>
<evidence type="ECO:0000256" key="5">
    <source>
        <dbReference type="ARBA" id="ARBA00047942"/>
    </source>
</evidence>
<dbReference type="Proteomes" id="UP001501446">
    <property type="component" value="Unassembled WGS sequence"/>
</dbReference>
<proteinExistence type="predicted"/>
<keyword evidence="7" id="KW-0347">Helicase</keyword>
<dbReference type="InterPro" id="IPR001650">
    <property type="entry name" value="Helicase_C-like"/>
</dbReference>
<dbReference type="Gene3D" id="3.40.50.150">
    <property type="entry name" value="Vaccinia Virus protein VP39"/>
    <property type="match status" value="1"/>
</dbReference>
<organism evidence="7 8">
    <name type="scientific">Kocuria gwangalliensis</name>
    <dbReference type="NCBI Taxonomy" id="501592"/>
    <lineage>
        <taxon>Bacteria</taxon>
        <taxon>Bacillati</taxon>
        <taxon>Actinomycetota</taxon>
        <taxon>Actinomycetes</taxon>
        <taxon>Micrococcales</taxon>
        <taxon>Micrococcaceae</taxon>
        <taxon>Kocuria</taxon>
    </lineage>
</organism>
<dbReference type="EC" id="2.1.1.72" evidence="1"/>
<dbReference type="PANTHER" id="PTHR33841">
    <property type="entry name" value="DNA METHYLTRANSFERASE YEEA-RELATED"/>
    <property type="match status" value="1"/>
</dbReference>
<dbReference type="Pfam" id="PF02384">
    <property type="entry name" value="N6_Mtase"/>
    <property type="match status" value="1"/>
</dbReference>
<dbReference type="PRINTS" id="PR00507">
    <property type="entry name" value="N12N6MTFRASE"/>
</dbReference>
<reference evidence="8" key="1">
    <citation type="journal article" date="2019" name="Int. J. Syst. Evol. Microbiol.">
        <title>The Global Catalogue of Microorganisms (GCM) 10K type strain sequencing project: providing services to taxonomists for standard genome sequencing and annotation.</title>
        <authorList>
            <consortium name="The Broad Institute Genomics Platform"/>
            <consortium name="The Broad Institute Genome Sequencing Center for Infectious Disease"/>
            <person name="Wu L."/>
            <person name="Ma J."/>
        </authorList>
    </citation>
    <scope>NUCLEOTIDE SEQUENCE [LARGE SCALE GENOMIC DNA]</scope>
    <source>
        <strain evidence="8">JCM 18958</strain>
    </source>
</reference>
<comment type="catalytic activity">
    <reaction evidence="5">
        <text>a 2'-deoxyadenosine in DNA + S-adenosyl-L-methionine = an N(6)-methyl-2'-deoxyadenosine in DNA + S-adenosyl-L-homocysteine + H(+)</text>
        <dbReference type="Rhea" id="RHEA:15197"/>
        <dbReference type="Rhea" id="RHEA-COMP:12418"/>
        <dbReference type="Rhea" id="RHEA-COMP:12419"/>
        <dbReference type="ChEBI" id="CHEBI:15378"/>
        <dbReference type="ChEBI" id="CHEBI:57856"/>
        <dbReference type="ChEBI" id="CHEBI:59789"/>
        <dbReference type="ChEBI" id="CHEBI:90615"/>
        <dbReference type="ChEBI" id="CHEBI:90616"/>
        <dbReference type="EC" id="2.1.1.72"/>
    </reaction>
</comment>
<comment type="caution">
    <text evidence="7">The sequence shown here is derived from an EMBL/GenBank/DDBJ whole genome shotgun (WGS) entry which is preliminary data.</text>
</comment>
<evidence type="ECO:0000256" key="3">
    <source>
        <dbReference type="ARBA" id="ARBA00022679"/>
    </source>
</evidence>
<dbReference type="GO" id="GO:0004386">
    <property type="term" value="F:helicase activity"/>
    <property type="evidence" value="ECO:0007669"/>
    <property type="project" value="UniProtKB-KW"/>
</dbReference>
<name>A0ABP8WSG4_9MICC</name>
<dbReference type="SUPFAM" id="SSF53335">
    <property type="entry name" value="S-adenosyl-L-methionine-dependent methyltransferases"/>
    <property type="match status" value="1"/>
</dbReference>
<dbReference type="Pfam" id="PF00271">
    <property type="entry name" value="Helicase_C"/>
    <property type="match status" value="1"/>
</dbReference>
<dbReference type="Pfam" id="PF22240">
    <property type="entry name" value="ISP_coupler"/>
    <property type="match status" value="1"/>
</dbReference>
<gene>
    <name evidence="7" type="ORF">GCM10025781_10410</name>
</gene>
<evidence type="ECO:0000256" key="1">
    <source>
        <dbReference type="ARBA" id="ARBA00011900"/>
    </source>
</evidence>
<dbReference type="InterPro" id="IPR027417">
    <property type="entry name" value="P-loop_NTPase"/>
</dbReference>
<dbReference type="InterPro" id="IPR003356">
    <property type="entry name" value="DNA_methylase_A-5"/>
</dbReference>
<evidence type="ECO:0000256" key="2">
    <source>
        <dbReference type="ARBA" id="ARBA00022603"/>
    </source>
</evidence>
<evidence type="ECO:0000313" key="7">
    <source>
        <dbReference type="EMBL" id="GAA4694765.1"/>
    </source>
</evidence>
<dbReference type="InterPro" id="IPR006935">
    <property type="entry name" value="Helicase/UvrB_N"/>
</dbReference>
<keyword evidence="7" id="KW-0378">Hydrolase</keyword>
<dbReference type="InterPro" id="IPR002052">
    <property type="entry name" value="DNA_methylase_N6_adenine_CS"/>
</dbReference>
<dbReference type="InterPro" id="IPR014001">
    <property type="entry name" value="Helicase_ATP-bd"/>
</dbReference>
<keyword evidence="7" id="KW-0547">Nucleotide-binding</keyword>
<keyword evidence="4" id="KW-0680">Restriction system</keyword>
<dbReference type="InterPro" id="IPR053980">
    <property type="entry name" value="ISP_coupler"/>
</dbReference>
<keyword evidence="2" id="KW-0489">Methyltransferase</keyword>
<dbReference type="InterPro" id="IPR029063">
    <property type="entry name" value="SAM-dependent_MTases_sf"/>
</dbReference>
<dbReference type="Pfam" id="PF18135">
    <property type="entry name" value="Type_ISP_C"/>
    <property type="match status" value="1"/>
</dbReference>
<dbReference type="EMBL" id="BAABLN010000010">
    <property type="protein sequence ID" value="GAA4694765.1"/>
    <property type="molecule type" value="Genomic_DNA"/>
</dbReference>
<keyword evidence="7" id="KW-0067">ATP-binding</keyword>
<dbReference type="PROSITE" id="PS51192">
    <property type="entry name" value="HELICASE_ATP_BIND_1"/>
    <property type="match status" value="1"/>
</dbReference>
<dbReference type="PANTHER" id="PTHR33841:SF1">
    <property type="entry name" value="DNA METHYLTRANSFERASE A"/>
    <property type="match status" value="1"/>
</dbReference>
<dbReference type="SMART" id="SM00490">
    <property type="entry name" value="HELICc"/>
    <property type="match status" value="1"/>
</dbReference>
<dbReference type="RefSeq" id="WP_345310806.1">
    <property type="nucleotide sequence ID" value="NZ_BAABLN010000010.1"/>
</dbReference>
<feature type="domain" description="Helicase ATP-binding" evidence="6">
    <location>
        <begin position="45"/>
        <end position="130"/>
    </location>
</feature>
<dbReference type="Gene3D" id="3.40.50.300">
    <property type="entry name" value="P-loop containing nucleotide triphosphate hydrolases"/>
    <property type="match status" value="2"/>
</dbReference>
<sequence>MLGRQVGKNTDDDISTTDLVIPATTNAERLMTQLRAAPGFEGRTVVFSTYQSIEVLSLAQALGFPDFDLIVCDEAHRTTGATLAGTDESAFVSVHDQSFLRGAKRLYMTATPRVFDESSKRKAQENSVVVASMDDEALFGPEFHRLGFGEAVEGGLLSDYKVLVLAVDEAAITRQFQGLLTDEDGQLNIDDVARMVGCWQGLSTRGTGREGQDDDAAASPRGGVEPMQRAVAFAANILESQRLARMFERVSEQLTEDNPEELLLAAEHVDGTMNVAQRSSKLRWLEAEPETKTCRILTNARCLSEGVDVPSLDAVLFLNPRNSQVDVVQSVGRVMRRAKNKDYGYIILPVGIPAGATPEVALKDNKKYKVIWSVLNALRSHDDRFEAMVNQIDLNQNRDDRLEIIPVTVDDDSVVRVPGPEQGEQGTLDLDFGGVHEWRDAIYAKIVQKVGDREYWENWAGTIAEVAAKHTERIAALVRQDPAPEVEREFARFVTALKANLNDGITESDAISMLSQHLITKPVFDALFEGYDFAAHNPVSQVMQHMLDTLEGNNLESETAVLAGFYDSVRRRASGIDNADSKQRIITELYENFFTKAFPKQADAMGIVYTPVEIVDFILRSVDELARQHFGAGLTDEGVHVLDPFTGTGTFIVRLLQSGIITPHDLARKYAEELHATEIMLLAYYIAAINIEATYHGVQGGYYVPFEGIVLGDTFQMSEDKDVIDSAVFVGNNTRAQKQLGSDIRVIVGNPPYSVGQTSANDNNANLAYPSLDGRIRDTYAKLGSGQNKNSLYDSYVRAMRWGTDRIGDRGVLAYVTNGGYINGNSADGIRKSLVKDFDHLYVFNTRGNARGAGDLRKKEAGNVFGGGSRTTVAVLLAVKDPAHTGDCELHYRDIGDYLSRGQKLEIIDSAGLNGDDWQTITPNKKGEWLNQSSSAFQEFAPLGDKGKRLSQKAIFNTFTRGLESGRDAWAYNYSNTRLNNDIELMTQRYDYARNAYAAAPRVKRSQEDVAYWLKADPQSADPTKLSWSRSLRQLAAKDRALELSPQALRTGIYRPFSKQNLYFAPGYNHERSQLPSMFPTSQHENYGFYVVGAGSDKPFSLLATDTIPDLAMWGSSSGQFFSRYTYEPLGDASPGELDLGLKGEGGDVVGGYRRIDNVSDDALARYREAFGEGVSKDDIFASVYALLHSPQYRETFAADLKRQLPRIPLPGSAEDFRAFAEAGRRLMGLHVDYESVEPYPLVEEHSTNDESDPDFYRVTKPRYGGNARSKDLSTIVYNANVTLRGIPDEAHEYMLGARSGLDWIIDRYRVKTDKASGIVNDPNDWAAEHEDPRYIVNLIKRVTTVSVETMGIVAGLPELELG</sequence>
<evidence type="ECO:0000256" key="4">
    <source>
        <dbReference type="ARBA" id="ARBA00022747"/>
    </source>
</evidence>
<protein>
    <recommendedName>
        <fullName evidence="1">site-specific DNA-methyltransferase (adenine-specific)</fullName>
        <ecNumber evidence="1">2.1.1.72</ecNumber>
    </recommendedName>
</protein>
<dbReference type="InterPro" id="IPR050953">
    <property type="entry name" value="N4_N6_ade-DNA_methylase"/>
</dbReference>